<organism evidence="1 2">
    <name type="scientific">Thelohanellus kitauei</name>
    <name type="common">Myxosporean</name>
    <dbReference type="NCBI Taxonomy" id="669202"/>
    <lineage>
        <taxon>Eukaryota</taxon>
        <taxon>Metazoa</taxon>
        <taxon>Cnidaria</taxon>
        <taxon>Myxozoa</taxon>
        <taxon>Myxosporea</taxon>
        <taxon>Bivalvulida</taxon>
        <taxon>Platysporina</taxon>
        <taxon>Myxobolidae</taxon>
        <taxon>Thelohanellus</taxon>
    </lineage>
</organism>
<accession>A0A0C2N0F9</accession>
<dbReference type="AlphaFoldDB" id="A0A0C2N0F9"/>
<gene>
    <name evidence="1" type="ORF">RF11_05153</name>
</gene>
<proteinExistence type="predicted"/>
<keyword evidence="2" id="KW-1185">Reference proteome</keyword>
<reference evidence="1 2" key="1">
    <citation type="journal article" date="2014" name="Genome Biol. Evol.">
        <title>The genome of the myxosporean Thelohanellus kitauei shows adaptations to nutrient acquisition within its fish host.</title>
        <authorList>
            <person name="Yang Y."/>
            <person name="Xiong J."/>
            <person name="Zhou Z."/>
            <person name="Huo F."/>
            <person name="Miao W."/>
            <person name="Ran C."/>
            <person name="Liu Y."/>
            <person name="Zhang J."/>
            <person name="Feng J."/>
            <person name="Wang M."/>
            <person name="Wang M."/>
            <person name="Wang L."/>
            <person name="Yao B."/>
        </authorList>
    </citation>
    <scope>NUCLEOTIDE SEQUENCE [LARGE SCALE GENOMIC DNA]</scope>
    <source>
        <strain evidence="1">Wuqing</strain>
    </source>
</reference>
<evidence type="ECO:0000313" key="1">
    <source>
        <dbReference type="EMBL" id="KII67387.1"/>
    </source>
</evidence>
<comment type="caution">
    <text evidence="1">The sequence shown here is derived from an EMBL/GenBank/DDBJ whole genome shotgun (WGS) entry which is preliminary data.</text>
</comment>
<protein>
    <submittedName>
        <fullName evidence="1">Uncharacterized protein</fullName>
    </submittedName>
</protein>
<sequence length="151" mass="17687">MQVTDWYKTFNATNRTETVFGKSFDTYQTHEFYKIHIWLDQEKKYPFELSRTWCSLGGLFGYDEENNTFIMKGQNITEFKSLKFSDKLDNVYPEDSVQNNLAIITKSKLSRSDSSFTLSLKRLLNMFMIISQINDSSFVIWAVPPMATEPD</sequence>
<dbReference type="EMBL" id="JWZT01003211">
    <property type="protein sequence ID" value="KII67387.1"/>
    <property type="molecule type" value="Genomic_DNA"/>
</dbReference>
<dbReference type="Proteomes" id="UP000031668">
    <property type="component" value="Unassembled WGS sequence"/>
</dbReference>
<evidence type="ECO:0000313" key="2">
    <source>
        <dbReference type="Proteomes" id="UP000031668"/>
    </source>
</evidence>
<name>A0A0C2N0F9_THEKT</name>